<dbReference type="SUPFAM" id="SSF52980">
    <property type="entry name" value="Restriction endonuclease-like"/>
    <property type="match status" value="1"/>
</dbReference>
<comment type="similarity">
    <text evidence="6">Belongs to the Vsr family.</text>
</comment>
<dbReference type="HOGENOM" id="CLU_111913_1_1_10"/>
<gene>
    <name evidence="7" type="ORF">HMPREF1991_00666</name>
</gene>
<dbReference type="PATRIC" id="fig|1122985.7.peg.694"/>
<name>A0A069QKV8_HOYLO</name>
<dbReference type="Pfam" id="PF03852">
    <property type="entry name" value="Vsr"/>
    <property type="match status" value="1"/>
</dbReference>
<sequence>MASVKSKGTKPELLVRKFLWAQGFRYRLNSDRLPGHPDLVLRKYRTCIFVNGCFWHGHEGCKLWTLPKTNTPFWEKKVKRNQQRDAETQRQLARMGWHCLVVWECQLRPQHRQATLQAIAHTLNHILLTDYQLRYVLPQPNEEEPLMAAEERRRYGDND</sequence>
<dbReference type="GO" id="GO:0016787">
    <property type="term" value="F:hydrolase activity"/>
    <property type="evidence" value="ECO:0007669"/>
    <property type="project" value="UniProtKB-KW"/>
</dbReference>
<dbReference type="InterPro" id="IPR011335">
    <property type="entry name" value="Restrct_endonuc-II-like"/>
</dbReference>
<evidence type="ECO:0000256" key="4">
    <source>
        <dbReference type="ARBA" id="ARBA00022801"/>
    </source>
</evidence>
<accession>A0A069QKV8</accession>
<dbReference type="GO" id="GO:0006298">
    <property type="term" value="P:mismatch repair"/>
    <property type="evidence" value="ECO:0007669"/>
    <property type="project" value="InterPro"/>
</dbReference>
<dbReference type="NCBIfam" id="TIGR00632">
    <property type="entry name" value="vsr"/>
    <property type="match status" value="1"/>
</dbReference>
<dbReference type="Proteomes" id="UP000027442">
    <property type="component" value="Unassembled WGS sequence"/>
</dbReference>
<keyword evidence="5" id="KW-0234">DNA repair</keyword>
<comment type="caution">
    <text evidence="7">The sequence shown here is derived from an EMBL/GenBank/DDBJ whole genome shotgun (WGS) entry which is preliminary data.</text>
</comment>
<evidence type="ECO:0000313" key="8">
    <source>
        <dbReference type="Proteomes" id="UP000027442"/>
    </source>
</evidence>
<protein>
    <submittedName>
        <fullName evidence="7">DNA mismatch endonuclease Vsr</fullName>
    </submittedName>
</protein>
<keyword evidence="4" id="KW-0378">Hydrolase</keyword>
<evidence type="ECO:0000256" key="6">
    <source>
        <dbReference type="ARBA" id="ARBA00029466"/>
    </source>
</evidence>
<evidence type="ECO:0000256" key="2">
    <source>
        <dbReference type="ARBA" id="ARBA00022759"/>
    </source>
</evidence>
<evidence type="ECO:0000256" key="1">
    <source>
        <dbReference type="ARBA" id="ARBA00022722"/>
    </source>
</evidence>
<keyword evidence="1" id="KW-0540">Nuclease</keyword>
<dbReference type="CDD" id="cd00221">
    <property type="entry name" value="Vsr"/>
    <property type="match status" value="1"/>
</dbReference>
<dbReference type="Gene3D" id="3.40.960.10">
    <property type="entry name" value="VSR Endonuclease"/>
    <property type="match status" value="1"/>
</dbReference>
<dbReference type="eggNOG" id="COG3727">
    <property type="taxonomic scope" value="Bacteria"/>
</dbReference>
<keyword evidence="2 7" id="KW-0255">Endonuclease</keyword>
<keyword evidence="3" id="KW-0227">DNA damage</keyword>
<proteinExistence type="inferred from homology"/>
<organism evidence="7 8">
    <name type="scientific">Hoylesella loescheii DSM 19665 = JCM 12249 = ATCC 15930</name>
    <dbReference type="NCBI Taxonomy" id="1122985"/>
    <lineage>
        <taxon>Bacteria</taxon>
        <taxon>Pseudomonadati</taxon>
        <taxon>Bacteroidota</taxon>
        <taxon>Bacteroidia</taxon>
        <taxon>Bacteroidales</taxon>
        <taxon>Prevotellaceae</taxon>
        <taxon>Hoylesella</taxon>
    </lineage>
</organism>
<evidence type="ECO:0000313" key="7">
    <source>
        <dbReference type="EMBL" id="KDR53302.1"/>
    </source>
</evidence>
<keyword evidence="8" id="KW-1185">Reference proteome</keyword>
<evidence type="ECO:0000256" key="5">
    <source>
        <dbReference type="ARBA" id="ARBA00023204"/>
    </source>
</evidence>
<dbReference type="EMBL" id="JNGW01000022">
    <property type="protein sequence ID" value="KDR53302.1"/>
    <property type="molecule type" value="Genomic_DNA"/>
</dbReference>
<dbReference type="InterPro" id="IPR004603">
    <property type="entry name" value="DNA_mismatch_endonuc_vsr"/>
</dbReference>
<dbReference type="AlphaFoldDB" id="A0A069QKV8"/>
<dbReference type="GO" id="GO:0004519">
    <property type="term" value="F:endonuclease activity"/>
    <property type="evidence" value="ECO:0007669"/>
    <property type="project" value="UniProtKB-KW"/>
</dbReference>
<evidence type="ECO:0000256" key="3">
    <source>
        <dbReference type="ARBA" id="ARBA00022763"/>
    </source>
</evidence>
<reference evidence="7 8" key="1">
    <citation type="submission" date="2013-08" db="EMBL/GenBank/DDBJ databases">
        <authorList>
            <person name="Weinstock G."/>
            <person name="Sodergren E."/>
            <person name="Wylie T."/>
            <person name="Fulton L."/>
            <person name="Fulton R."/>
            <person name="Fronick C."/>
            <person name="O'Laughlin M."/>
            <person name="Godfrey J."/>
            <person name="Miner T."/>
            <person name="Herter B."/>
            <person name="Appelbaum E."/>
            <person name="Cordes M."/>
            <person name="Lek S."/>
            <person name="Wollam A."/>
            <person name="Pepin K.H."/>
            <person name="Palsikar V.B."/>
            <person name="Mitreva M."/>
            <person name="Wilson R.K."/>
        </authorList>
    </citation>
    <scope>NUCLEOTIDE SEQUENCE [LARGE SCALE GENOMIC DNA]</scope>
    <source>
        <strain evidence="7 8">ATCC 15930</strain>
    </source>
</reference>